<dbReference type="PROSITE" id="PS00070">
    <property type="entry name" value="ALDEHYDE_DEHYDR_CYS"/>
    <property type="match status" value="1"/>
</dbReference>
<gene>
    <name evidence="5" type="ORF">ADUPG1_014229</name>
    <name evidence="6" type="ORF">ADUPG1_014230</name>
</gene>
<accession>A0ABQ5KD29</accession>
<evidence type="ECO:0000313" key="5">
    <source>
        <dbReference type="EMBL" id="GKT29834.1"/>
    </source>
</evidence>
<name>A0ABQ5KD29_9EUKA</name>
<protein>
    <submittedName>
        <fullName evidence="6">Probable aldehyde dehydrogenase</fullName>
    </submittedName>
</protein>
<evidence type="ECO:0000256" key="2">
    <source>
        <dbReference type="ARBA" id="ARBA00023002"/>
    </source>
</evidence>
<dbReference type="Pfam" id="PF00171">
    <property type="entry name" value="Aldedh"/>
    <property type="match status" value="1"/>
</dbReference>
<reference evidence="6" key="1">
    <citation type="submission" date="2022-03" db="EMBL/GenBank/DDBJ databases">
        <title>Draft genome sequence of Aduncisulcus paluster, a free-living microaerophilic Fornicata.</title>
        <authorList>
            <person name="Yuyama I."/>
            <person name="Kume K."/>
            <person name="Tamura T."/>
            <person name="Inagaki Y."/>
            <person name="Hashimoto T."/>
        </authorList>
    </citation>
    <scope>NUCLEOTIDE SEQUENCE</scope>
    <source>
        <strain evidence="6">NY0171</strain>
    </source>
</reference>
<comment type="similarity">
    <text evidence="1">Belongs to the aldehyde dehydrogenase family.</text>
</comment>
<dbReference type="InterPro" id="IPR015590">
    <property type="entry name" value="Aldehyde_DH_dom"/>
</dbReference>
<dbReference type="Gene3D" id="3.40.605.10">
    <property type="entry name" value="Aldehyde Dehydrogenase, Chain A, domain 1"/>
    <property type="match status" value="1"/>
</dbReference>
<dbReference type="InterPro" id="IPR016160">
    <property type="entry name" value="Ald_DH_CS_CYS"/>
</dbReference>
<dbReference type="EMBL" id="BQXS01013858">
    <property type="protein sequence ID" value="GKT29836.1"/>
    <property type="molecule type" value="Genomic_DNA"/>
</dbReference>
<dbReference type="EMBL" id="BQXS01013858">
    <property type="protein sequence ID" value="GKT29834.1"/>
    <property type="molecule type" value="Genomic_DNA"/>
</dbReference>
<dbReference type="SUPFAM" id="SSF53720">
    <property type="entry name" value="ALDH-like"/>
    <property type="match status" value="1"/>
</dbReference>
<dbReference type="InterPro" id="IPR016161">
    <property type="entry name" value="Ald_DH/histidinol_DH"/>
</dbReference>
<organism evidence="6 7">
    <name type="scientific">Aduncisulcus paluster</name>
    <dbReference type="NCBI Taxonomy" id="2918883"/>
    <lineage>
        <taxon>Eukaryota</taxon>
        <taxon>Metamonada</taxon>
        <taxon>Carpediemonas-like organisms</taxon>
        <taxon>Aduncisulcus</taxon>
    </lineage>
</organism>
<evidence type="ECO:0000259" key="4">
    <source>
        <dbReference type="Pfam" id="PF00171"/>
    </source>
</evidence>
<keyword evidence="3" id="KW-0520">NAD</keyword>
<comment type="caution">
    <text evidence="6">The sequence shown here is derived from an EMBL/GenBank/DDBJ whole genome shotgun (WGS) entry which is preliminary data.</text>
</comment>
<dbReference type="Proteomes" id="UP001057375">
    <property type="component" value="Unassembled WGS sequence"/>
</dbReference>
<evidence type="ECO:0000313" key="6">
    <source>
        <dbReference type="EMBL" id="GKT29836.1"/>
    </source>
</evidence>
<evidence type="ECO:0000256" key="1">
    <source>
        <dbReference type="ARBA" id="ARBA00009986"/>
    </source>
</evidence>
<dbReference type="PANTHER" id="PTHR43521">
    <property type="entry name" value="ALPHA-AMINOADIPIC SEMIALDEHYDE DEHYDROGENASE"/>
    <property type="match status" value="1"/>
</dbReference>
<dbReference type="InterPro" id="IPR044638">
    <property type="entry name" value="ALDH7A1-like"/>
</dbReference>
<proteinExistence type="inferred from homology"/>
<dbReference type="PANTHER" id="PTHR43521:SF7">
    <property type="entry name" value="DELTA-1-PYRROLINE-5-CARBOXYLATE DEHYDROGENASE 12A1, MITOCHONDRIAL"/>
    <property type="match status" value="1"/>
</dbReference>
<keyword evidence="7" id="KW-1185">Reference proteome</keyword>
<feature type="domain" description="Aldehyde dehydrogenase" evidence="4">
    <location>
        <begin position="92"/>
        <end position="498"/>
    </location>
</feature>
<evidence type="ECO:0000313" key="7">
    <source>
        <dbReference type="Proteomes" id="UP001057375"/>
    </source>
</evidence>
<dbReference type="Gene3D" id="3.40.309.10">
    <property type="entry name" value="Aldehyde Dehydrogenase, Chain A, domain 2"/>
    <property type="match status" value="1"/>
</dbReference>
<dbReference type="InterPro" id="IPR016162">
    <property type="entry name" value="Ald_DH_N"/>
</dbReference>
<evidence type="ECO:0000256" key="3">
    <source>
        <dbReference type="ARBA" id="ARBA00023027"/>
    </source>
</evidence>
<keyword evidence="2" id="KW-0560">Oxidoreductase</keyword>
<sequence length="539" mass="59493">MTIIPSWATFDPFTASGENPHTLLNLVGGEWTSTEKTATLLDPMNGDEFIIYPRTEGKELTVFAKSLQKCPKSGLHNPLKNPEKYVMWGKVTRKLAEEMHKPEVVEFFIKTIQRVCPKHRGQALGEITVSRTFLENFSGDNVRFLARSFGNPGDRFGQQSQGYRWPHGPCALVSPFNFPLEIPVLQLMGALYMGNKVLMKCATTTAVVMEQFLHLMHFCGAPKDAVDFVNCGGRTMEHLLVEAKPALTQFTGSSGVAEQLIGTLKGRVKVEDAGFDFKILGPDVKDTGYVAWQCDQDAYALSGQKCSAQSCLFIHENWLKHGAVSGAKDVKDGKFGDLLKQMDAIKSERNVKDLSIGPLLSHTTEDVLGHAKALLDLPGAELLWGAKKLEDPLLAHVPAKYACVEPTAIMVPMDVFHENFALCTREIFGPFQVVVPFSDATLTRIFDASEKMTAHLTQAVVSDDPRFITTCLAHTINGTTYAGRRARTTGAPQNHHFGPAGAVAASIGTYEAIRYVWSYHREIVYDVVAPLEFHRPPPE</sequence>
<dbReference type="InterPro" id="IPR016163">
    <property type="entry name" value="Ald_DH_C"/>
</dbReference>